<evidence type="ECO:0000313" key="3">
    <source>
        <dbReference type="Proteomes" id="UP001595904"/>
    </source>
</evidence>
<dbReference type="Gene3D" id="3.40.710.10">
    <property type="entry name" value="DD-peptidase/beta-lactamase superfamily"/>
    <property type="match status" value="1"/>
</dbReference>
<dbReference type="EMBL" id="JBHSDU010000001">
    <property type="protein sequence ID" value="MFC4307964.1"/>
    <property type="molecule type" value="Genomic_DNA"/>
</dbReference>
<gene>
    <name evidence="2" type="ORF">ACFPN2_02615</name>
</gene>
<name>A0ABV8SNJ3_9GAMM</name>
<dbReference type="Pfam" id="PF00144">
    <property type="entry name" value="Beta-lactamase"/>
    <property type="match status" value="1"/>
</dbReference>
<evidence type="ECO:0000313" key="2">
    <source>
        <dbReference type="EMBL" id="MFC4307964.1"/>
    </source>
</evidence>
<comment type="caution">
    <text evidence="2">The sequence shown here is derived from an EMBL/GenBank/DDBJ whole genome shotgun (WGS) entry which is preliminary data.</text>
</comment>
<reference evidence="3" key="1">
    <citation type="journal article" date="2019" name="Int. J. Syst. Evol. Microbiol.">
        <title>The Global Catalogue of Microorganisms (GCM) 10K type strain sequencing project: providing services to taxonomists for standard genome sequencing and annotation.</title>
        <authorList>
            <consortium name="The Broad Institute Genomics Platform"/>
            <consortium name="The Broad Institute Genome Sequencing Center for Infectious Disease"/>
            <person name="Wu L."/>
            <person name="Ma J."/>
        </authorList>
    </citation>
    <scope>NUCLEOTIDE SEQUENCE [LARGE SCALE GENOMIC DNA]</scope>
    <source>
        <strain evidence="3">CGMCC 1.10759</strain>
    </source>
</reference>
<sequence length="353" mass="37394">MAAAIDRAAQAAIAAGESPGLQVAVFKDGAPVLVKGYGSANLELNVPVTNNSVFRIGSVTKQFTAAALLKLQEEGKLSTNDKLSKYYPAYPRAADVTLAQMLHHTSGLHNYTDDELILKREAAVKLTTDEWVERFGRMPKTQDFEPGTRWHYSNTAYFLLGGVIEKVEGKPLAAVLAARFFGPLGMKQTALDDEQEIVPGRVAGYDADGPGKFKNAGLISMTIPGGAGAMRSSATDLVKWNAALFGGKVLKPASFQAMIAPGRLNDGTLSGTAMPKSEDAPPSEYGYALGITKIEGHTRIGHGGGIFGFNTSLQEFPDDHLTIAIIANGIGPKVGVGEVAKRIERIALGLPAK</sequence>
<organism evidence="2 3">
    <name type="scientific">Steroidobacter flavus</name>
    <dbReference type="NCBI Taxonomy" id="1842136"/>
    <lineage>
        <taxon>Bacteria</taxon>
        <taxon>Pseudomonadati</taxon>
        <taxon>Pseudomonadota</taxon>
        <taxon>Gammaproteobacteria</taxon>
        <taxon>Steroidobacterales</taxon>
        <taxon>Steroidobacteraceae</taxon>
        <taxon>Steroidobacter</taxon>
    </lineage>
</organism>
<keyword evidence="3" id="KW-1185">Reference proteome</keyword>
<dbReference type="InterPro" id="IPR012338">
    <property type="entry name" value="Beta-lactam/transpept-like"/>
</dbReference>
<proteinExistence type="predicted"/>
<dbReference type="GO" id="GO:0016787">
    <property type="term" value="F:hydrolase activity"/>
    <property type="evidence" value="ECO:0007669"/>
    <property type="project" value="UniProtKB-KW"/>
</dbReference>
<dbReference type="EC" id="3.-.-.-" evidence="2"/>
<dbReference type="PANTHER" id="PTHR46825">
    <property type="entry name" value="D-ALANYL-D-ALANINE-CARBOXYPEPTIDASE/ENDOPEPTIDASE AMPH"/>
    <property type="match status" value="1"/>
</dbReference>
<dbReference type="SUPFAM" id="SSF56601">
    <property type="entry name" value="beta-lactamase/transpeptidase-like"/>
    <property type="match status" value="1"/>
</dbReference>
<dbReference type="InterPro" id="IPR001466">
    <property type="entry name" value="Beta-lactam-related"/>
</dbReference>
<feature type="domain" description="Beta-lactamase-related" evidence="1">
    <location>
        <begin position="6"/>
        <end position="336"/>
    </location>
</feature>
<accession>A0ABV8SNJ3</accession>
<dbReference type="Proteomes" id="UP001595904">
    <property type="component" value="Unassembled WGS sequence"/>
</dbReference>
<dbReference type="PANTHER" id="PTHR46825:SF9">
    <property type="entry name" value="BETA-LACTAMASE-RELATED DOMAIN-CONTAINING PROTEIN"/>
    <property type="match status" value="1"/>
</dbReference>
<keyword evidence="2" id="KW-0378">Hydrolase</keyword>
<dbReference type="InterPro" id="IPR050491">
    <property type="entry name" value="AmpC-like"/>
</dbReference>
<dbReference type="RefSeq" id="WP_380594685.1">
    <property type="nucleotide sequence ID" value="NZ_JBHSDU010000001.1"/>
</dbReference>
<evidence type="ECO:0000259" key="1">
    <source>
        <dbReference type="Pfam" id="PF00144"/>
    </source>
</evidence>
<protein>
    <submittedName>
        <fullName evidence="2">Serine hydrolase domain-containing protein</fullName>
        <ecNumber evidence="2">3.-.-.-</ecNumber>
    </submittedName>
</protein>